<keyword evidence="2 8" id="KW-0813">Transport</keyword>
<comment type="subcellular location">
    <subcellularLocation>
        <location evidence="1">Cell inner membrane</location>
        <topology evidence="1">Multi-pass membrane protein</topology>
    </subcellularLocation>
    <subcellularLocation>
        <location evidence="8">Cell membrane</location>
        <topology evidence="8">Multi-pass membrane protein</topology>
    </subcellularLocation>
</comment>
<feature type="domain" description="ABC transmembrane type-1" evidence="9">
    <location>
        <begin position="64"/>
        <end position="258"/>
    </location>
</feature>
<dbReference type="GO" id="GO:0055085">
    <property type="term" value="P:transmembrane transport"/>
    <property type="evidence" value="ECO:0007669"/>
    <property type="project" value="InterPro"/>
</dbReference>
<sequence length="269" mass="29392">MTLLRPGMLATVLAALVAVFLLMPLVAVIPVSFTPNRYLSLPDGEWSLRHYQTLMTNPAWAEGAWLSVRIGLLSSLIATGLALLFSLGIWMIQPRFAALYMGLALLPMVAPPVVSALTLYFFLITLSQFNSVVAYDTWIGVALAHAVMIAPFAVVLITVSLSQLDRRIDLAARSMGASLPTRILRVILPNIRFGVLTALFLTFVLSWEEIGVTLFITSVNAVTLPRLMWMGLRDNIDPAIAAVSVLLIAIVVTVILGKYIAQRLFSERG</sequence>
<feature type="transmembrane region" description="Helical" evidence="8">
    <location>
        <begin position="138"/>
        <end position="162"/>
    </location>
</feature>
<dbReference type="RefSeq" id="WP_202687453.1">
    <property type="nucleotide sequence ID" value="NZ_JAESVN010000002.1"/>
</dbReference>
<evidence type="ECO:0000256" key="6">
    <source>
        <dbReference type="ARBA" id="ARBA00022989"/>
    </source>
</evidence>
<keyword evidence="5 8" id="KW-0812">Transmembrane</keyword>
<dbReference type="InterPro" id="IPR000515">
    <property type="entry name" value="MetI-like"/>
</dbReference>
<name>A0A8K0V955_9RHOB</name>
<dbReference type="EMBL" id="JAESVN010000002">
    <property type="protein sequence ID" value="MBL4916626.1"/>
    <property type="molecule type" value="Genomic_DNA"/>
</dbReference>
<dbReference type="GO" id="GO:0005886">
    <property type="term" value="C:plasma membrane"/>
    <property type="evidence" value="ECO:0007669"/>
    <property type="project" value="UniProtKB-SubCell"/>
</dbReference>
<feature type="transmembrane region" description="Helical" evidence="8">
    <location>
        <begin position="183"/>
        <end position="204"/>
    </location>
</feature>
<keyword evidence="3" id="KW-1003">Cell membrane</keyword>
<evidence type="ECO:0000313" key="11">
    <source>
        <dbReference type="Proteomes" id="UP000648908"/>
    </source>
</evidence>
<keyword evidence="7 8" id="KW-0472">Membrane</keyword>
<dbReference type="Pfam" id="PF00528">
    <property type="entry name" value="BPD_transp_1"/>
    <property type="match status" value="1"/>
</dbReference>
<protein>
    <submittedName>
        <fullName evidence="10">ABC transporter permease</fullName>
    </submittedName>
</protein>
<feature type="transmembrane region" description="Helical" evidence="8">
    <location>
        <begin position="99"/>
        <end position="126"/>
    </location>
</feature>
<evidence type="ECO:0000256" key="5">
    <source>
        <dbReference type="ARBA" id="ARBA00022692"/>
    </source>
</evidence>
<evidence type="ECO:0000256" key="4">
    <source>
        <dbReference type="ARBA" id="ARBA00022519"/>
    </source>
</evidence>
<dbReference type="PROSITE" id="PS50928">
    <property type="entry name" value="ABC_TM1"/>
    <property type="match status" value="1"/>
</dbReference>
<accession>A0A8K0V955</accession>
<feature type="transmembrane region" description="Helical" evidence="8">
    <location>
        <begin position="239"/>
        <end position="261"/>
    </location>
</feature>
<reference evidence="10" key="1">
    <citation type="submission" date="2021-01" db="EMBL/GenBank/DDBJ databases">
        <title>Tabrizicola alba sp. nov. a motile alkaliphilic bacterium isolated from a soda lake.</title>
        <authorList>
            <person name="Szuroczki S."/>
            <person name="Abbaszade G."/>
            <person name="Schumann P."/>
            <person name="Toth E."/>
        </authorList>
    </citation>
    <scope>NUCLEOTIDE SEQUENCE</scope>
    <source>
        <strain evidence="10">DMG-N-6</strain>
    </source>
</reference>
<keyword evidence="11" id="KW-1185">Reference proteome</keyword>
<keyword evidence="6 8" id="KW-1133">Transmembrane helix</keyword>
<evidence type="ECO:0000256" key="7">
    <source>
        <dbReference type="ARBA" id="ARBA00023136"/>
    </source>
</evidence>
<dbReference type="CDD" id="cd06261">
    <property type="entry name" value="TM_PBP2"/>
    <property type="match status" value="1"/>
</dbReference>
<comment type="similarity">
    <text evidence="8">Belongs to the binding-protein-dependent transport system permease family.</text>
</comment>
<evidence type="ECO:0000256" key="3">
    <source>
        <dbReference type="ARBA" id="ARBA00022475"/>
    </source>
</evidence>
<dbReference type="Gene3D" id="1.10.3720.10">
    <property type="entry name" value="MetI-like"/>
    <property type="match status" value="1"/>
</dbReference>
<feature type="transmembrane region" description="Helical" evidence="8">
    <location>
        <begin position="70"/>
        <end position="92"/>
    </location>
</feature>
<dbReference type="SUPFAM" id="SSF161098">
    <property type="entry name" value="MetI-like"/>
    <property type="match status" value="1"/>
</dbReference>
<organism evidence="10 11">
    <name type="scientific">Szabonella alba</name>
    <dbReference type="NCBI Taxonomy" id="2804194"/>
    <lineage>
        <taxon>Bacteria</taxon>
        <taxon>Pseudomonadati</taxon>
        <taxon>Pseudomonadota</taxon>
        <taxon>Alphaproteobacteria</taxon>
        <taxon>Rhodobacterales</taxon>
        <taxon>Paracoccaceae</taxon>
        <taxon>Szabonella</taxon>
    </lineage>
</organism>
<evidence type="ECO:0000256" key="2">
    <source>
        <dbReference type="ARBA" id="ARBA00022448"/>
    </source>
</evidence>
<proteinExistence type="inferred from homology"/>
<dbReference type="Proteomes" id="UP000648908">
    <property type="component" value="Unassembled WGS sequence"/>
</dbReference>
<comment type="caution">
    <text evidence="10">The sequence shown here is derived from an EMBL/GenBank/DDBJ whole genome shotgun (WGS) entry which is preliminary data.</text>
</comment>
<dbReference type="PANTHER" id="PTHR43357">
    <property type="entry name" value="INNER MEMBRANE ABC TRANSPORTER PERMEASE PROTEIN YDCV"/>
    <property type="match status" value="1"/>
</dbReference>
<gene>
    <name evidence="10" type="ORF">JL811_05275</name>
</gene>
<dbReference type="PANTHER" id="PTHR43357:SF4">
    <property type="entry name" value="INNER MEMBRANE ABC TRANSPORTER PERMEASE PROTEIN YDCV"/>
    <property type="match status" value="1"/>
</dbReference>
<dbReference type="AlphaFoldDB" id="A0A8K0V955"/>
<evidence type="ECO:0000256" key="1">
    <source>
        <dbReference type="ARBA" id="ARBA00004429"/>
    </source>
</evidence>
<keyword evidence="4" id="KW-0997">Cell inner membrane</keyword>
<dbReference type="InterPro" id="IPR035906">
    <property type="entry name" value="MetI-like_sf"/>
</dbReference>
<evidence type="ECO:0000259" key="9">
    <source>
        <dbReference type="PROSITE" id="PS50928"/>
    </source>
</evidence>
<evidence type="ECO:0000256" key="8">
    <source>
        <dbReference type="RuleBase" id="RU363032"/>
    </source>
</evidence>
<evidence type="ECO:0000313" key="10">
    <source>
        <dbReference type="EMBL" id="MBL4916626.1"/>
    </source>
</evidence>